<protein>
    <submittedName>
        <fullName evidence="2">Uncharacterized protein</fullName>
    </submittedName>
</protein>
<dbReference type="AlphaFoldDB" id="A0A7J5ZAR4"/>
<proteinExistence type="predicted"/>
<name>A0A7J5ZAR4_DISMA</name>
<comment type="caution">
    <text evidence="2">The sequence shown here is derived from an EMBL/GenBank/DDBJ whole genome shotgun (WGS) entry which is preliminary data.</text>
</comment>
<accession>A0A7J5ZAR4</accession>
<evidence type="ECO:0000256" key="1">
    <source>
        <dbReference type="SAM" id="SignalP"/>
    </source>
</evidence>
<organism evidence="2 3">
    <name type="scientific">Dissostichus mawsoni</name>
    <name type="common">Antarctic cod</name>
    <dbReference type="NCBI Taxonomy" id="36200"/>
    <lineage>
        <taxon>Eukaryota</taxon>
        <taxon>Metazoa</taxon>
        <taxon>Chordata</taxon>
        <taxon>Craniata</taxon>
        <taxon>Vertebrata</taxon>
        <taxon>Euteleostomi</taxon>
        <taxon>Actinopterygii</taxon>
        <taxon>Neopterygii</taxon>
        <taxon>Teleostei</taxon>
        <taxon>Neoteleostei</taxon>
        <taxon>Acanthomorphata</taxon>
        <taxon>Eupercaria</taxon>
        <taxon>Perciformes</taxon>
        <taxon>Notothenioidei</taxon>
        <taxon>Nototheniidae</taxon>
        <taxon>Dissostichus</taxon>
    </lineage>
</organism>
<feature type="signal peptide" evidence="1">
    <location>
        <begin position="1"/>
        <end position="25"/>
    </location>
</feature>
<evidence type="ECO:0000313" key="2">
    <source>
        <dbReference type="EMBL" id="KAF3858806.1"/>
    </source>
</evidence>
<feature type="chain" id="PRO_5029479389" evidence="1">
    <location>
        <begin position="26"/>
        <end position="108"/>
    </location>
</feature>
<keyword evidence="1" id="KW-0732">Signal</keyword>
<dbReference type="Proteomes" id="UP000518266">
    <property type="component" value="Unassembled WGS sequence"/>
</dbReference>
<gene>
    <name evidence="2" type="ORF">F7725_012007</name>
</gene>
<dbReference type="EMBL" id="JAAKFY010000004">
    <property type="protein sequence ID" value="KAF3858806.1"/>
    <property type="molecule type" value="Genomic_DNA"/>
</dbReference>
<sequence length="108" mass="11480">MCGRGTGRGGWLNILLAVRARLVDVELLPEATAAMAESIRVGGYMDGLPPMASCMAVKYGHVAAVASSLSVPVGPCRWLGDISTPTKTQTRGKVIQQQLCSAIQPWFH</sequence>
<keyword evidence="3" id="KW-1185">Reference proteome</keyword>
<reference evidence="2 3" key="1">
    <citation type="submission" date="2020-03" db="EMBL/GenBank/DDBJ databases">
        <title>Dissostichus mawsoni Genome sequencing and assembly.</title>
        <authorList>
            <person name="Park H."/>
        </authorList>
    </citation>
    <scope>NUCLEOTIDE SEQUENCE [LARGE SCALE GENOMIC DNA]</scope>
    <source>
        <strain evidence="2">DM0001</strain>
        <tissue evidence="2">Muscle</tissue>
    </source>
</reference>
<evidence type="ECO:0000313" key="3">
    <source>
        <dbReference type="Proteomes" id="UP000518266"/>
    </source>
</evidence>